<name>A0A0N5CC06_STREA</name>
<proteinExistence type="predicted"/>
<dbReference type="WBParaSite" id="SPAL_0001541500.1">
    <property type="protein sequence ID" value="SPAL_0001541500.1"/>
    <property type="gene ID" value="SPAL_0001541500"/>
</dbReference>
<protein>
    <submittedName>
        <fullName evidence="2">Spindle and kinetochore-associated protein 3</fullName>
    </submittedName>
</protein>
<dbReference type="AlphaFoldDB" id="A0A0N5CC06"/>
<sequence>MTKEASDGIFKKEINWCNKLNRSIINCKVIVGNILYEIVTMRDNIDKCLESFTKLTEILKKMESLNSERLKVMESFMEACSSGDSENVGTDPNPPPKGTEVKIEGYRDIEKQLTPVSSKLSSLSFSESAVGSSKMPLTIVDETSEKSISPDYNLDDSKSEWSEDIYHQCGDVKLYIHHKGSNKIRLGKVTYTFKEYQEKKLLQVKCSQLKDIRDIFFDCVTDSENFHLYYRNDYAIIKIKPSAVTGCSPVIKSYVLKFDSKAEGSSVYHHILRKPFSMH</sequence>
<evidence type="ECO:0000313" key="2">
    <source>
        <dbReference type="WBParaSite" id="SPAL_0001541500.1"/>
    </source>
</evidence>
<keyword evidence="1" id="KW-1185">Reference proteome</keyword>
<reference evidence="2" key="1">
    <citation type="submission" date="2017-02" db="UniProtKB">
        <authorList>
            <consortium name="WormBaseParasite"/>
        </authorList>
    </citation>
    <scope>IDENTIFICATION</scope>
</reference>
<accession>A0A0N5CC06</accession>
<organism evidence="1 2">
    <name type="scientific">Strongyloides papillosus</name>
    <name type="common">Intestinal threadworm</name>
    <dbReference type="NCBI Taxonomy" id="174720"/>
    <lineage>
        <taxon>Eukaryota</taxon>
        <taxon>Metazoa</taxon>
        <taxon>Ecdysozoa</taxon>
        <taxon>Nematoda</taxon>
        <taxon>Chromadorea</taxon>
        <taxon>Rhabditida</taxon>
        <taxon>Tylenchina</taxon>
        <taxon>Panagrolaimomorpha</taxon>
        <taxon>Strongyloidoidea</taxon>
        <taxon>Strongyloididae</taxon>
        <taxon>Strongyloides</taxon>
    </lineage>
</organism>
<evidence type="ECO:0000313" key="1">
    <source>
        <dbReference type="Proteomes" id="UP000046392"/>
    </source>
</evidence>
<dbReference type="Proteomes" id="UP000046392">
    <property type="component" value="Unplaced"/>
</dbReference>